<keyword evidence="4 5" id="KW-0560">Oxidoreductase</keyword>
<dbReference type="Gene3D" id="3.40.50.1980">
    <property type="entry name" value="Nitrogenase molybdenum iron protein domain"/>
    <property type="match status" value="2"/>
</dbReference>
<feature type="binding site" evidence="5 8">
    <location>
        <position position="262"/>
    </location>
    <ligand>
        <name>substrate</name>
    </ligand>
</feature>
<comment type="caution">
    <text evidence="11">The sequence shown here is derived from an EMBL/GenBank/DDBJ whole genome shotgun (WGS) entry which is preliminary data.</text>
</comment>
<dbReference type="Pfam" id="PF00815">
    <property type="entry name" value="Histidinol_dh"/>
    <property type="match status" value="1"/>
</dbReference>
<dbReference type="Gene3D" id="1.20.5.1300">
    <property type="match status" value="1"/>
</dbReference>
<comment type="catalytic activity">
    <reaction evidence="5">
        <text>L-histidinol + 2 NAD(+) + H2O = L-histidine + 2 NADH + 3 H(+)</text>
        <dbReference type="Rhea" id="RHEA:20641"/>
        <dbReference type="ChEBI" id="CHEBI:15377"/>
        <dbReference type="ChEBI" id="CHEBI:15378"/>
        <dbReference type="ChEBI" id="CHEBI:57540"/>
        <dbReference type="ChEBI" id="CHEBI:57595"/>
        <dbReference type="ChEBI" id="CHEBI:57699"/>
        <dbReference type="ChEBI" id="CHEBI:57945"/>
        <dbReference type="EC" id="1.1.1.23"/>
    </reaction>
</comment>
<evidence type="ECO:0000313" key="11">
    <source>
        <dbReference type="EMBL" id="RXJ57580.1"/>
    </source>
</evidence>
<feature type="binding site" evidence="5 8">
    <location>
        <position position="361"/>
    </location>
    <ligand>
        <name>substrate</name>
    </ligand>
</feature>
<dbReference type="InterPro" id="IPR012131">
    <property type="entry name" value="Hstdl_DH"/>
</dbReference>
<evidence type="ECO:0000256" key="10">
    <source>
        <dbReference type="RuleBase" id="RU004175"/>
    </source>
</evidence>
<dbReference type="EMBL" id="PDKN01000004">
    <property type="protein sequence ID" value="RXJ57580.1"/>
    <property type="molecule type" value="Genomic_DNA"/>
</dbReference>
<feature type="binding site" evidence="5 8">
    <location>
        <position position="420"/>
    </location>
    <ligand>
        <name>substrate</name>
    </ligand>
</feature>
<evidence type="ECO:0000313" key="12">
    <source>
        <dbReference type="Proteomes" id="UP000290657"/>
    </source>
</evidence>
<evidence type="ECO:0000256" key="5">
    <source>
        <dbReference type="HAMAP-Rule" id="MF_01024"/>
    </source>
</evidence>
<keyword evidence="2 5" id="KW-0479">Metal-binding</keyword>
<dbReference type="GO" id="GO:0051287">
    <property type="term" value="F:NAD binding"/>
    <property type="evidence" value="ECO:0007669"/>
    <property type="project" value="InterPro"/>
</dbReference>
<gene>
    <name evidence="5 11" type="primary">hisD</name>
    <name evidence="11" type="ORF">CRV04_07140</name>
</gene>
<dbReference type="InterPro" id="IPR016161">
    <property type="entry name" value="Ald_DH/histidinol_DH"/>
</dbReference>
<feature type="binding site" evidence="5 9">
    <location>
        <position position="259"/>
    </location>
    <ligand>
        <name>Zn(2+)</name>
        <dbReference type="ChEBI" id="CHEBI:29105"/>
    </ligand>
</feature>
<dbReference type="PANTHER" id="PTHR21256">
    <property type="entry name" value="HISTIDINOL DEHYDROGENASE HDH"/>
    <property type="match status" value="1"/>
</dbReference>
<feature type="binding site" evidence="5 8">
    <location>
        <position position="259"/>
    </location>
    <ligand>
        <name>substrate</name>
    </ligand>
</feature>
<comment type="function">
    <text evidence="5">Catalyzes the sequential NAD-dependent oxidations of L-histidinol to L-histidinaldehyde and then to L-histidine.</text>
</comment>
<accession>A0A4V1LNX9</accession>
<keyword evidence="5" id="KW-0028">Amino-acid biosynthesis</keyword>
<feature type="binding site" evidence="5 9">
    <location>
        <position position="361"/>
    </location>
    <ligand>
        <name>Zn(2+)</name>
        <dbReference type="ChEBI" id="CHEBI:29105"/>
    </ligand>
</feature>
<dbReference type="PIRSF" id="PIRSF000099">
    <property type="entry name" value="Histidinol_dh"/>
    <property type="match status" value="1"/>
</dbReference>
<keyword evidence="5" id="KW-0520">NAD</keyword>
<evidence type="ECO:0000256" key="9">
    <source>
        <dbReference type="PIRSR" id="PIRSR000099-4"/>
    </source>
</evidence>
<evidence type="ECO:0000256" key="4">
    <source>
        <dbReference type="ARBA" id="ARBA00023002"/>
    </source>
</evidence>
<reference evidence="11 12" key="1">
    <citation type="submission" date="2017-10" db="EMBL/GenBank/DDBJ databases">
        <title>Genomics of the genus Arcobacter.</title>
        <authorList>
            <person name="Perez-Cataluna A."/>
            <person name="Figueras M.J."/>
        </authorList>
    </citation>
    <scope>NUCLEOTIDE SEQUENCE [LARGE SCALE GENOMIC DNA]</scope>
    <source>
        <strain evidence="11 12">CECT 8987</strain>
    </source>
</reference>
<feature type="binding site" evidence="5 9">
    <location>
        <position position="262"/>
    </location>
    <ligand>
        <name>Zn(2+)</name>
        <dbReference type="ChEBI" id="CHEBI:29105"/>
    </ligand>
</feature>
<dbReference type="NCBIfam" id="TIGR00069">
    <property type="entry name" value="hisD"/>
    <property type="match status" value="1"/>
</dbReference>
<comment type="cofactor">
    <cofactor evidence="5 9">
        <name>Zn(2+)</name>
        <dbReference type="ChEBI" id="CHEBI:29105"/>
    </cofactor>
    <text evidence="5 9">Binds 1 zinc ion per subunit.</text>
</comment>
<dbReference type="GO" id="GO:0005829">
    <property type="term" value="C:cytosol"/>
    <property type="evidence" value="ECO:0007669"/>
    <property type="project" value="TreeGrafter"/>
</dbReference>
<protein>
    <recommendedName>
        <fullName evidence="5">Histidinol dehydrogenase</fullName>
        <shortName evidence="5">HDH</shortName>
        <ecNumber evidence="5">1.1.1.23</ecNumber>
    </recommendedName>
</protein>
<feature type="binding site" evidence="5 9">
    <location>
        <position position="420"/>
    </location>
    <ligand>
        <name>Zn(2+)</name>
        <dbReference type="ChEBI" id="CHEBI:29105"/>
    </ligand>
</feature>
<evidence type="ECO:0000256" key="8">
    <source>
        <dbReference type="PIRSR" id="PIRSR000099-3"/>
    </source>
</evidence>
<evidence type="ECO:0000256" key="2">
    <source>
        <dbReference type="ARBA" id="ARBA00022723"/>
    </source>
</evidence>
<proteinExistence type="inferred from homology"/>
<keyword evidence="3 5" id="KW-0862">Zinc</keyword>
<organism evidence="11 12">
    <name type="scientific">Candidatus Marinarcus aquaticus</name>
    <dbReference type="NCBI Taxonomy" id="2044504"/>
    <lineage>
        <taxon>Bacteria</taxon>
        <taxon>Pseudomonadati</taxon>
        <taxon>Campylobacterota</taxon>
        <taxon>Epsilonproteobacteria</taxon>
        <taxon>Campylobacterales</taxon>
        <taxon>Arcobacteraceae</taxon>
        <taxon>Candidatus Marinarcus</taxon>
    </lineage>
</organism>
<evidence type="ECO:0000256" key="7">
    <source>
        <dbReference type="PIRSR" id="PIRSR000099-1"/>
    </source>
</evidence>
<dbReference type="GO" id="GO:0000105">
    <property type="term" value="P:L-histidine biosynthetic process"/>
    <property type="evidence" value="ECO:0007669"/>
    <property type="project" value="UniProtKB-UniRule"/>
</dbReference>
<dbReference type="FunFam" id="3.40.50.1980:FF:000026">
    <property type="entry name" value="Histidinol dehydrogenase"/>
    <property type="match status" value="1"/>
</dbReference>
<dbReference type="PANTHER" id="PTHR21256:SF2">
    <property type="entry name" value="HISTIDINE BIOSYNTHESIS TRIFUNCTIONAL PROTEIN"/>
    <property type="match status" value="1"/>
</dbReference>
<dbReference type="PRINTS" id="PR00083">
    <property type="entry name" value="HOLDHDRGNASE"/>
</dbReference>
<dbReference type="Proteomes" id="UP000290657">
    <property type="component" value="Unassembled WGS sequence"/>
</dbReference>
<dbReference type="AlphaFoldDB" id="A0A4V1LNX9"/>
<dbReference type="GO" id="GO:0008270">
    <property type="term" value="F:zinc ion binding"/>
    <property type="evidence" value="ECO:0007669"/>
    <property type="project" value="UniProtKB-UniRule"/>
</dbReference>
<dbReference type="GO" id="GO:0004399">
    <property type="term" value="F:histidinol dehydrogenase activity"/>
    <property type="evidence" value="ECO:0007669"/>
    <property type="project" value="UniProtKB-UniRule"/>
</dbReference>
<dbReference type="FunFam" id="3.40.50.1980:FF:000001">
    <property type="entry name" value="Histidinol dehydrogenase"/>
    <property type="match status" value="1"/>
</dbReference>
<comment type="pathway">
    <text evidence="5">Amino-acid biosynthesis; L-histidine biosynthesis; L-histidine from 5-phospho-alpha-D-ribose 1-diphosphate: step 9/9.</text>
</comment>
<feature type="active site" description="Proton acceptor" evidence="5 7">
    <location>
        <position position="328"/>
    </location>
</feature>
<feature type="active site" description="Proton acceptor" evidence="5 7">
    <location>
        <position position="327"/>
    </location>
</feature>
<evidence type="ECO:0000256" key="3">
    <source>
        <dbReference type="ARBA" id="ARBA00022833"/>
    </source>
</evidence>
<dbReference type="UniPathway" id="UPA00031">
    <property type="reaction ID" value="UER00014"/>
</dbReference>
<evidence type="ECO:0000256" key="6">
    <source>
        <dbReference type="PIRNR" id="PIRNR000099"/>
    </source>
</evidence>
<feature type="binding site" evidence="5 8">
    <location>
        <position position="415"/>
    </location>
    <ligand>
        <name>substrate</name>
    </ligand>
</feature>
<sequence length="432" mass="47301">MKIINTKDADFKAQFEQILARAKTDIKEVSSIVTSIIDDIVENKNQAIKEHIAKFDKWDVKSDEQLQIDPADMKKAYDKLDHKLRSALHMAYDRIKSYHEKQLPKSWVDFEKNGTILGQKVTPVDRAGLYIPGGKAAYPSSLLMNAIPAIVAGVEEIVVCTPTPNNEVNELLLAACHLCGITKAFKVGGASAVAAMAYGTETIPKVDVITGPGNIFVATAKKLVFGEVHIDMIAGPSEIGILSDGSANPHYLAIDLLSQAEHDEMASSIMITTCDEIANYTSKEVENYLETLSRREIAKKSIDERGAIIIAQNMDEAIDLMNEIAPEHLEVMTHNPFELLPKIKHAGAIFLGQNTPEPIGDYIAGPNHTLPTGSTAKFYSPLNVENFLKKSSIINFSKEAIDELGEACALLADTEGLTAHAESVRVRLRNEH</sequence>
<feature type="binding site" evidence="5 8">
    <location>
        <position position="237"/>
    </location>
    <ligand>
        <name>substrate</name>
    </ligand>
</feature>
<dbReference type="OrthoDB" id="9805269at2"/>
<name>A0A4V1LNX9_9BACT</name>
<evidence type="ECO:0000256" key="1">
    <source>
        <dbReference type="ARBA" id="ARBA00010178"/>
    </source>
</evidence>
<feature type="binding site" evidence="5 8">
    <location>
        <position position="328"/>
    </location>
    <ligand>
        <name>substrate</name>
    </ligand>
</feature>
<dbReference type="CDD" id="cd06572">
    <property type="entry name" value="Histidinol_dh"/>
    <property type="match status" value="1"/>
</dbReference>
<keyword evidence="5" id="KW-0368">Histidine biosynthesis</keyword>
<keyword evidence="12" id="KW-1185">Reference proteome</keyword>
<dbReference type="InterPro" id="IPR022695">
    <property type="entry name" value="Histidinol_DH_monofunct"/>
</dbReference>
<dbReference type="EC" id="1.1.1.23" evidence="5"/>
<comment type="similarity">
    <text evidence="1 5 6 10">Belongs to the histidinol dehydrogenase family.</text>
</comment>
<dbReference type="RefSeq" id="WP_128996151.1">
    <property type="nucleotide sequence ID" value="NZ_PDKN01000004.1"/>
</dbReference>
<dbReference type="SUPFAM" id="SSF53720">
    <property type="entry name" value="ALDH-like"/>
    <property type="match status" value="1"/>
</dbReference>
<dbReference type="HAMAP" id="MF_01024">
    <property type="entry name" value="HisD"/>
    <property type="match status" value="1"/>
</dbReference>
<comment type="caution">
    <text evidence="5">Lacks conserved residue(s) required for the propagation of feature annotation.</text>
</comment>